<evidence type="ECO:0000256" key="4">
    <source>
        <dbReference type="ARBA" id="ARBA00022741"/>
    </source>
</evidence>
<proteinExistence type="predicted"/>
<dbReference type="SMART" id="SM00382">
    <property type="entry name" value="AAA"/>
    <property type="match status" value="2"/>
</dbReference>
<dbReference type="PANTHER" id="PTHR24223:SF448">
    <property type="entry name" value="FI20146P1-RELATED"/>
    <property type="match status" value="1"/>
</dbReference>
<dbReference type="SUPFAM" id="SSF52540">
    <property type="entry name" value="P-loop containing nucleoside triphosphate hydrolases"/>
    <property type="match status" value="2"/>
</dbReference>
<evidence type="ECO:0000256" key="6">
    <source>
        <dbReference type="ARBA" id="ARBA00022989"/>
    </source>
</evidence>
<dbReference type="InterPro" id="IPR050173">
    <property type="entry name" value="ABC_transporter_C-like"/>
</dbReference>
<evidence type="ECO:0000259" key="10">
    <source>
        <dbReference type="PROSITE" id="PS50893"/>
    </source>
</evidence>
<dbReference type="FunFam" id="1.20.1560.10:FF:000026">
    <property type="entry name" value="Multidrug resistance-associated protein lethal(2)03659"/>
    <property type="match status" value="1"/>
</dbReference>
<dbReference type="InterPro" id="IPR003593">
    <property type="entry name" value="AAA+_ATPase"/>
</dbReference>
<feature type="transmembrane region" description="Helical" evidence="9">
    <location>
        <begin position="971"/>
        <end position="993"/>
    </location>
</feature>
<evidence type="ECO:0000259" key="11">
    <source>
        <dbReference type="PROSITE" id="PS50929"/>
    </source>
</evidence>
<dbReference type="InterPro" id="IPR003439">
    <property type="entry name" value="ABC_transporter-like_ATP-bd"/>
</dbReference>
<dbReference type="InterPro" id="IPR011527">
    <property type="entry name" value="ABC1_TM_dom"/>
</dbReference>
<dbReference type="Pfam" id="PF00005">
    <property type="entry name" value="ABC_tran"/>
    <property type="match status" value="2"/>
</dbReference>
<dbReference type="Gene3D" id="3.40.50.300">
    <property type="entry name" value="P-loop containing nucleotide triphosphate hydrolases"/>
    <property type="match status" value="2"/>
</dbReference>
<feature type="transmembrane region" description="Helical" evidence="9">
    <location>
        <begin position="82"/>
        <end position="101"/>
    </location>
</feature>
<evidence type="ECO:0000256" key="9">
    <source>
        <dbReference type="SAM" id="Phobius"/>
    </source>
</evidence>
<feature type="transmembrane region" description="Helical" evidence="9">
    <location>
        <begin position="121"/>
        <end position="144"/>
    </location>
</feature>
<evidence type="ECO:0000256" key="7">
    <source>
        <dbReference type="ARBA" id="ARBA00023136"/>
    </source>
</evidence>
<dbReference type="OrthoDB" id="6500128at2759"/>
<reference evidence="12" key="1">
    <citation type="submission" date="2020-08" db="EMBL/GenBank/DDBJ databases">
        <title>Genome sequencing and assembly of the red palm weevil Rhynchophorus ferrugineus.</title>
        <authorList>
            <person name="Dias G.B."/>
            <person name="Bergman C.M."/>
            <person name="Manee M."/>
        </authorList>
    </citation>
    <scope>NUCLEOTIDE SEQUENCE</scope>
    <source>
        <strain evidence="12">AA-2017</strain>
        <tissue evidence="12">Whole larva</tissue>
    </source>
</reference>
<dbReference type="FunFam" id="1.20.1560.10:FF:000014">
    <property type="entry name" value="Multidrug resistance-associated protein member 4"/>
    <property type="match status" value="1"/>
</dbReference>
<keyword evidence="8" id="KW-0175">Coiled coil</keyword>
<evidence type="ECO:0000313" key="13">
    <source>
        <dbReference type="Proteomes" id="UP000625711"/>
    </source>
</evidence>
<feature type="domain" description="ABC transporter" evidence="10">
    <location>
        <begin position="404"/>
        <end position="627"/>
    </location>
</feature>
<dbReference type="GO" id="GO:0005524">
    <property type="term" value="F:ATP binding"/>
    <property type="evidence" value="ECO:0007669"/>
    <property type="project" value="UniProtKB-KW"/>
</dbReference>
<dbReference type="GO" id="GO:0016887">
    <property type="term" value="F:ATP hydrolysis activity"/>
    <property type="evidence" value="ECO:0007669"/>
    <property type="project" value="InterPro"/>
</dbReference>
<dbReference type="GO" id="GO:0140359">
    <property type="term" value="F:ABC-type transporter activity"/>
    <property type="evidence" value="ECO:0007669"/>
    <property type="project" value="InterPro"/>
</dbReference>
<evidence type="ECO:0000256" key="2">
    <source>
        <dbReference type="ARBA" id="ARBA00022448"/>
    </source>
</evidence>
<evidence type="ECO:0000313" key="12">
    <source>
        <dbReference type="EMBL" id="KAF7285518.1"/>
    </source>
</evidence>
<accession>A0A834IX72</accession>
<keyword evidence="3 9" id="KW-0812">Transmembrane</keyword>
<feature type="domain" description="ABC transporter" evidence="10">
    <location>
        <begin position="1038"/>
        <end position="1271"/>
    </location>
</feature>
<evidence type="ECO:0000256" key="8">
    <source>
        <dbReference type="SAM" id="Coils"/>
    </source>
</evidence>
<keyword evidence="2" id="KW-0813">Transport</keyword>
<dbReference type="InterPro" id="IPR036640">
    <property type="entry name" value="ABC1_TM_sf"/>
</dbReference>
<dbReference type="PROSITE" id="PS50893">
    <property type="entry name" value="ABC_TRANSPORTER_2"/>
    <property type="match status" value="2"/>
</dbReference>
<dbReference type="InterPro" id="IPR027417">
    <property type="entry name" value="P-loop_NTPase"/>
</dbReference>
<feature type="domain" description="ABC transmembrane type-1" evidence="11">
    <location>
        <begin position="84"/>
        <end position="332"/>
    </location>
</feature>
<feature type="transmembrane region" description="Helical" evidence="9">
    <location>
        <begin position="842"/>
        <end position="874"/>
    </location>
</feature>
<keyword evidence="13" id="KW-1185">Reference proteome</keyword>
<dbReference type="PANTHER" id="PTHR24223">
    <property type="entry name" value="ATP-BINDING CASSETTE SUB-FAMILY C"/>
    <property type="match status" value="1"/>
</dbReference>
<gene>
    <name evidence="12" type="ORF">GWI33_010517</name>
</gene>
<dbReference type="SUPFAM" id="SSF90123">
    <property type="entry name" value="ABC transporter transmembrane region"/>
    <property type="match status" value="2"/>
</dbReference>
<dbReference type="CDD" id="cd03250">
    <property type="entry name" value="ABCC_MRP_domain1"/>
    <property type="match status" value="1"/>
</dbReference>
<evidence type="ECO:0000256" key="3">
    <source>
        <dbReference type="ARBA" id="ARBA00022692"/>
    </source>
</evidence>
<comment type="caution">
    <text evidence="12">The sequence shown here is derived from an EMBL/GenBank/DDBJ whole genome shotgun (WGS) entry which is preliminary data.</text>
</comment>
<dbReference type="CDD" id="cd18579">
    <property type="entry name" value="ABC_6TM_ABCC_D1"/>
    <property type="match status" value="1"/>
</dbReference>
<feature type="transmembrane region" description="Helical" evidence="9">
    <location>
        <begin position="301"/>
        <end position="326"/>
    </location>
</feature>
<keyword evidence="7 9" id="KW-0472">Membrane</keyword>
<dbReference type="PROSITE" id="PS50929">
    <property type="entry name" value="ABC_TM1F"/>
    <property type="match status" value="2"/>
</dbReference>
<evidence type="ECO:0008006" key="14">
    <source>
        <dbReference type="Google" id="ProtNLM"/>
    </source>
</evidence>
<dbReference type="Proteomes" id="UP000625711">
    <property type="component" value="Unassembled WGS sequence"/>
</dbReference>
<feature type="transmembrane region" description="Helical" evidence="9">
    <location>
        <begin position="199"/>
        <end position="217"/>
    </location>
</feature>
<keyword evidence="6 9" id="KW-1133">Transmembrane helix</keyword>
<evidence type="ECO:0000256" key="1">
    <source>
        <dbReference type="ARBA" id="ARBA00004141"/>
    </source>
</evidence>
<keyword evidence="4" id="KW-0547">Nucleotide-binding</keyword>
<evidence type="ECO:0000256" key="5">
    <source>
        <dbReference type="ARBA" id="ARBA00022840"/>
    </source>
</evidence>
<feature type="transmembrane region" description="Helical" evidence="9">
    <location>
        <begin position="944"/>
        <end position="965"/>
    </location>
</feature>
<dbReference type="Gene3D" id="1.20.1560.10">
    <property type="entry name" value="ABC transporter type 1, transmembrane domain"/>
    <property type="match status" value="2"/>
</dbReference>
<dbReference type="InterPro" id="IPR017871">
    <property type="entry name" value="ABC_transporter-like_CS"/>
</dbReference>
<comment type="subcellular location">
    <subcellularLocation>
        <location evidence="1">Membrane</location>
        <topology evidence="1">Multi-pass membrane protein</topology>
    </subcellularLocation>
</comment>
<dbReference type="InterPro" id="IPR044746">
    <property type="entry name" value="ABCC_6TM_D1"/>
</dbReference>
<organism evidence="12 13">
    <name type="scientific">Rhynchophorus ferrugineus</name>
    <name type="common">Red palm weevil</name>
    <name type="synonym">Curculio ferrugineus</name>
    <dbReference type="NCBI Taxonomy" id="354439"/>
    <lineage>
        <taxon>Eukaryota</taxon>
        <taxon>Metazoa</taxon>
        <taxon>Ecdysozoa</taxon>
        <taxon>Arthropoda</taxon>
        <taxon>Hexapoda</taxon>
        <taxon>Insecta</taxon>
        <taxon>Pterygota</taxon>
        <taxon>Neoptera</taxon>
        <taxon>Endopterygota</taxon>
        <taxon>Coleoptera</taxon>
        <taxon>Polyphaga</taxon>
        <taxon>Cucujiformia</taxon>
        <taxon>Curculionidae</taxon>
        <taxon>Dryophthorinae</taxon>
        <taxon>Rhynchophorus</taxon>
    </lineage>
</organism>
<dbReference type="PROSITE" id="PS00211">
    <property type="entry name" value="ABC_TRANSPORTER_1"/>
    <property type="match status" value="2"/>
</dbReference>
<dbReference type="FunFam" id="3.40.50.300:FF:000163">
    <property type="entry name" value="Multidrug resistance-associated protein member 4"/>
    <property type="match status" value="1"/>
</dbReference>
<feature type="coiled-coil region" evidence="8">
    <location>
        <begin position="614"/>
        <end position="641"/>
    </location>
</feature>
<feature type="transmembrane region" description="Helical" evidence="9">
    <location>
        <begin position="761"/>
        <end position="781"/>
    </location>
</feature>
<name>A0A834IX72_RHYFE</name>
<dbReference type="Pfam" id="PF00664">
    <property type="entry name" value="ABC_membrane"/>
    <property type="match status" value="2"/>
</dbReference>
<sequence>MKKNPYETSGLVSKIAFAWTFPLFHKGFVGALTEDDIYPHLKSHDSAILGDKLEREWKKQMESNKKNPSLWKALFKIFGRDLMIMGTFILIYEMIRISLPLTLSKLLDYFDPQVKMSLNDAYFYAGMVSLTTLVQVFVIHHTMLHVFHMGVRMRAACAALVYRKAIRLSKTSLASTTVGQMVNLISNDVSRFEVCTINVHNIWIAPIELFVILYLLYTNVGWTGLPGVGILLCFIPFQMWMGKKTSLYRLRTAIKTDERIRVMNEIISGIQVIKMYTWEKPFAYIVEVIRRSEMSEIRKNSVIKALTMSLNIFLTRVLIFICILVFTLRGNVLNAKYVYVLSLMYELLRQGVSHAFAQGITQLAEASISVKRIKQFLMYDEIYETDHISNHKQPTKVSSKDKGVVMENVSTKWVKSSSDNSLEQINFKVVPGELVAVIGKVGSGKTTLLQVILKELPPDDGSLVVNGSVSYASQEPWLFVGTARDNILFGAEYDVVKYQEVVRVCALQRDFALLPNGDKTLIGERGTSLSGGQRARINLARAIYRDADIYLLDDPLSAVDAHVGKQIYRHCINDYLKDKCVVLVTHQLQYLKGCKNIYLLSDGRVDYSGTYEEMENSGKEFTKLLEEFKRVEEENKKEETEARKRLRTLSTTSCGNFVEETIIDPVMDKESTLTGKVTWNVYKSYLQAGGHIIKFVSLVFFFVVSQGLASGTDYFLSIWVNWEQQNQGPIVTNNMTENMNLIDTTLMNRFNSYLSESDGFLTIYAVLIVIVAVMLISRAILFFRFCITASINLHNNMFSKIVYASMRFFFLNPSGRILNRFSKDMNLVDEWLPVTISDTLQIGLMMASISVVVAVVTPIMLIPTGLILTIFYLIRIVFIRTSREIKRLEAATRSPVYSHLTASLQGLTTIRAFGAQEMLKQQFDNYQDVYSSTYFMFIATTRAFGYWLDLHTVIFVVLVTFSFLFLKTDAFGGSVGLAITQAISLTGWFQYGIRQWSEMENTMTSVERIKEYADVVPEVTLTDKPINPPNNWPQTGRLAFQDVSLRYSKDGPKVLNNISFSIRSGEKVGIVGRTGAGKSSIISALFRLANIEGKIIIDDINTQHIPLNCLRSNLSIIPQEPVLFAGSVRKNLDPFDEYKDEEIWNALAEVELKEAVADLPCGLESNISEGGSNFSVGQRQLVCLSRAILRKNTILILDEATASVDPHTDAMIQATIRKSFRECTVLTIAHRLHTVMDSDKILVMDAGRMAEYGHPFELLRNKDGIFSVLVRQTGRAMAGNLLQIAEKTYHEKENHPEETI</sequence>
<dbReference type="GO" id="GO:0016020">
    <property type="term" value="C:membrane"/>
    <property type="evidence" value="ECO:0007669"/>
    <property type="project" value="UniProtKB-SubCell"/>
</dbReference>
<dbReference type="FunFam" id="3.40.50.300:FF:000482">
    <property type="entry name" value="Multidrug resistance-associated protein member 4"/>
    <property type="match status" value="1"/>
</dbReference>
<dbReference type="CDD" id="cd03244">
    <property type="entry name" value="ABCC_MRP_domain2"/>
    <property type="match status" value="1"/>
</dbReference>
<protein>
    <recommendedName>
        <fullName evidence="14">Multidrug resistance-associated protein lethal(2)03659</fullName>
    </recommendedName>
</protein>
<dbReference type="EMBL" id="JAACXV010000052">
    <property type="protein sequence ID" value="KAF7285518.1"/>
    <property type="molecule type" value="Genomic_DNA"/>
</dbReference>
<feature type="domain" description="ABC transmembrane type-1" evidence="11">
    <location>
        <begin position="698"/>
        <end position="1001"/>
    </location>
</feature>
<keyword evidence="5" id="KW-0067">ATP-binding</keyword>
<feature type="transmembrane region" description="Helical" evidence="9">
    <location>
        <begin position="223"/>
        <end position="241"/>
    </location>
</feature>